<feature type="compositionally biased region" description="Polar residues" evidence="1">
    <location>
        <begin position="222"/>
        <end position="231"/>
    </location>
</feature>
<evidence type="ECO:0000256" key="1">
    <source>
        <dbReference type="SAM" id="MobiDB-lite"/>
    </source>
</evidence>
<accession>A0A8K0WPN8</accession>
<dbReference type="Proteomes" id="UP000813444">
    <property type="component" value="Unassembled WGS sequence"/>
</dbReference>
<comment type="caution">
    <text evidence="2">The sequence shown here is derived from an EMBL/GenBank/DDBJ whole genome shotgun (WGS) entry which is preliminary data.</text>
</comment>
<dbReference type="EMBL" id="JAGPNK010000010">
    <property type="protein sequence ID" value="KAH7312392.1"/>
    <property type="molecule type" value="Genomic_DNA"/>
</dbReference>
<dbReference type="AlphaFoldDB" id="A0A8K0WPN8"/>
<evidence type="ECO:0000313" key="3">
    <source>
        <dbReference type="Proteomes" id="UP000813444"/>
    </source>
</evidence>
<feature type="compositionally biased region" description="Basic residues" evidence="1">
    <location>
        <begin position="127"/>
        <end position="139"/>
    </location>
</feature>
<sequence>MHRTCLDTILLERFYISTNPPTWQHTTIPVAGGVNAFVPGRRIYETDPFCHAGAHGGALSSGRGQSSPIALCRPLSSLLVLGQAAAKWRNANPRPGSAWDECHHTIGISAYASAWESDPPSSNATQRKGKSSPRGPFPHHRGCHGSFPLPLRMRMCMCMCMCTIHTRRISVVKISICLVQFLPSDDECCASGATSGLACVSASRSKQQVTERNMVDVRGPTSGPSTGSVRK</sequence>
<reference evidence="2" key="1">
    <citation type="journal article" date="2021" name="Nat. Commun.">
        <title>Genetic determinants of endophytism in the Arabidopsis root mycobiome.</title>
        <authorList>
            <person name="Mesny F."/>
            <person name="Miyauchi S."/>
            <person name="Thiergart T."/>
            <person name="Pickel B."/>
            <person name="Atanasova L."/>
            <person name="Karlsson M."/>
            <person name="Huettel B."/>
            <person name="Barry K.W."/>
            <person name="Haridas S."/>
            <person name="Chen C."/>
            <person name="Bauer D."/>
            <person name="Andreopoulos W."/>
            <person name="Pangilinan J."/>
            <person name="LaButti K."/>
            <person name="Riley R."/>
            <person name="Lipzen A."/>
            <person name="Clum A."/>
            <person name="Drula E."/>
            <person name="Henrissat B."/>
            <person name="Kohler A."/>
            <person name="Grigoriev I.V."/>
            <person name="Martin F.M."/>
            <person name="Hacquard S."/>
        </authorList>
    </citation>
    <scope>NUCLEOTIDE SEQUENCE</scope>
    <source>
        <strain evidence="2">MPI-CAGE-CH-0235</strain>
    </source>
</reference>
<proteinExistence type="predicted"/>
<evidence type="ECO:0000313" key="2">
    <source>
        <dbReference type="EMBL" id="KAH7312392.1"/>
    </source>
</evidence>
<feature type="region of interest" description="Disordered" evidence="1">
    <location>
        <begin position="115"/>
        <end position="139"/>
    </location>
</feature>
<name>A0A8K0WPN8_9HYPO</name>
<feature type="region of interest" description="Disordered" evidence="1">
    <location>
        <begin position="210"/>
        <end position="231"/>
    </location>
</feature>
<keyword evidence="3" id="KW-1185">Reference proteome</keyword>
<gene>
    <name evidence="2" type="ORF">B0I35DRAFT_55285</name>
</gene>
<protein>
    <submittedName>
        <fullName evidence="2">Uncharacterized protein</fullName>
    </submittedName>
</protein>
<organism evidence="2 3">
    <name type="scientific">Stachybotrys elegans</name>
    <dbReference type="NCBI Taxonomy" id="80388"/>
    <lineage>
        <taxon>Eukaryota</taxon>
        <taxon>Fungi</taxon>
        <taxon>Dikarya</taxon>
        <taxon>Ascomycota</taxon>
        <taxon>Pezizomycotina</taxon>
        <taxon>Sordariomycetes</taxon>
        <taxon>Hypocreomycetidae</taxon>
        <taxon>Hypocreales</taxon>
        <taxon>Stachybotryaceae</taxon>
        <taxon>Stachybotrys</taxon>
    </lineage>
</organism>